<sequence>MKILLTGSTGYIGRRLLPILLQSGHHVICPVRDPRRFDFEDFNDELLKQIEVIQVDFLKEETIRNLPKDIDAAYFLIHSMSSGRPDFAELEQRVAENFRDYIDDTSCQQVVYLSGISNDDNLSKHLASRKNVEHYLRGRVPLTILRAAIIIGSGSASFEIIRDLVEKLPLMVAPLWVSSRCQPIAIRNVIQYLEGVLFQEAAYDKIFDIGGPDILTYKEMLLQFASFRNLKRYIITIPFFTPRLSSYWLYFVTSTSYELARNLVDSLHNEVVCKNIGIQEIVPLKLYSYQEALSLAFQKIEQNEVVSSWKEAIMGPIPENFLDFIHVPTYGCFKDVREYTFERDTEEVLDNIWAIGGDRGWYFGNFLWRIRGIMDLFVGGVGLRRGRRSPTQLKAGEALDFWRVVLADRKGKRLLLFAEMKLPGEAWLEFKVEGNKLIQTATFRPLGIWGRAYWYSVLPFHGLIFPGMAKNLINYQDKNRYPYQWPRLEVRD</sequence>
<dbReference type="PANTHER" id="PTHR12126:SF11">
    <property type="entry name" value="NADH DEHYDROGENASE [UBIQUINONE] 1 ALPHA SUBCOMPLEX SUBUNIT 9, MITOCHONDRIAL"/>
    <property type="match status" value="1"/>
</dbReference>
<evidence type="ECO:0000313" key="3">
    <source>
        <dbReference type="Proteomes" id="UP001500298"/>
    </source>
</evidence>
<keyword evidence="3" id="KW-1185">Reference proteome</keyword>
<accession>A0ABP9DAH7</accession>
<evidence type="ECO:0000259" key="1">
    <source>
        <dbReference type="Pfam" id="PF13460"/>
    </source>
</evidence>
<dbReference type="InterPro" id="IPR016040">
    <property type="entry name" value="NAD(P)-bd_dom"/>
</dbReference>
<dbReference type="Pfam" id="PF13460">
    <property type="entry name" value="NAD_binding_10"/>
    <property type="match status" value="1"/>
</dbReference>
<dbReference type="InterPro" id="IPR036291">
    <property type="entry name" value="NAD(P)-bd_dom_sf"/>
</dbReference>
<gene>
    <name evidence="2" type="ORF">GCM10023331_20060</name>
</gene>
<dbReference type="PANTHER" id="PTHR12126">
    <property type="entry name" value="NADH-UBIQUINONE OXIDOREDUCTASE 39 KDA SUBUNIT-RELATED"/>
    <property type="match status" value="1"/>
</dbReference>
<dbReference type="Gene3D" id="3.40.50.720">
    <property type="entry name" value="NAD(P)-binding Rossmann-like Domain"/>
    <property type="match status" value="1"/>
</dbReference>
<protein>
    <submittedName>
        <fullName evidence="2">SDR family oxidoreductase</fullName>
    </submittedName>
</protein>
<dbReference type="EMBL" id="BAABJX010000030">
    <property type="protein sequence ID" value="GAA4834822.1"/>
    <property type="molecule type" value="Genomic_DNA"/>
</dbReference>
<organism evidence="2 3">
    <name type="scientific">Algivirga pacifica</name>
    <dbReference type="NCBI Taxonomy" id="1162670"/>
    <lineage>
        <taxon>Bacteria</taxon>
        <taxon>Pseudomonadati</taxon>
        <taxon>Bacteroidota</taxon>
        <taxon>Cytophagia</taxon>
        <taxon>Cytophagales</taxon>
        <taxon>Flammeovirgaceae</taxon>
        <taxon>Algivirga</taxon>
    </lineage>
</organism>
<name>A0ABP9DAH7_9BACT</name>
<proteinExistence type="predicted"/>
<dbReference type="InterPro" id="IPR021295">
    <property type="entry name" value="DUF2867"/>
</dbReference>
<reference evidence="3" key="1">
    <citation type="journal article" date="2019" name="Int. J. Syst. Evol. Microbiol.">
        <title>The Global Catalogue of Microorganisms (GCM) 10K type strain sequencing project: providing services to taxonomists for standard genome sequencing and annotation.</title>
        <authorList>
            <consortium name="The Broad Institute Genomics Platform"/>
            <consortium name="The Broad Institute Genome Sequencing Center for Infectious Disease"/>
            <person name="Wu L."/>
            <person name="Ma J."/>
        </authorList>
    </citation>
    <scope>NUCLEOTIDE SEQUENCE [LARGE SCALE GENOMIC DNA]</scope>
    <source>
        <strain evidence="3">JCM 18326</strain>
    </source>
</reference>
<dbReference type="Pfam" id="PF11066">
    <property type="entry name" value="DUF2867"/>
    <property type="match status" value="1"/>
</dbReference>
<feature type="domain" description="NAD(P)-binding" evidence="1">
    <location>
        <begin position="7"/>
        <end position="137"/>
    </location>
</feature>
<dbReference type="SUPFAM" id="SSF51735">
    <property type="entry name" value="NAD(P)-binding Rossmann-fold domains"/>
    <property type="match status" value="1"/>
</dbReference>
<evidence type="ECO:0000313" key="2">
    <source>
        <dbReference type="EMBL" id="GAA4834822.1"/>
    </source>
</evidence>
<dbReference type="InterPro" id="IPR051207">
    <property type="entry name" value="ComplexI_NDUFA9_subunit"/>
</dbReference>
<dbReference type="RefSeq" id="WP_345371451.1">
    <property type="nucleotide sequence ID" value="NZ_BAABJX010000030.1"/>
</dbReference>
<comment type="caution">
    <text evidence="2">The sequence shown here is derived from an EMBL/GenBank/DDBJ whole genome shotgun (WGS) entry which is preliminary data.</text>
</comment>
<dbReference type="Proteomes" id="UP001500298">
    <property type="component" value="Unassembled WGS sequence"/>
</dbReference>